<dbReference type="AlphaFoldDB" id="A0A5J4WVK5"/>
<feature type="compositionally biased region" description="Acidic residues" evidence="2">
    <location>
        <begin position="107"/>
        <end position="135"/>
    </location>
</feature>
<comment type="caution">
    <text evidence="3">The sequence shown here is derived from an EMBL/GenBank/DDBJ whole genome shotgun (WGS) entry which is preliminary data.</text>
</comment>
<evidence type="ECO:0000256" key="1">
    <source>
        <dbReference type="SAM" id="Coils"/>
    </source>
</evidence>
<gene>
    <name evidence="3" type="ORF">EZS28_006236</name>
</gene>
<feature type="coiled-coil region" evidence="1">
    <location>
        <begin position="49"/>
        <end position="76"/>
    </location>
</feature>
<sequence length="158" mass="18746">MAKPIQKLNQNQDVLRLDAHIDNDKTSFDRIEIVSHASQSGNSKTTKNYDFYLANEKEQEEDIEQLIQRLASEDKTDYNILMSFLNEDKKENETRDKQTKDDHKDYSEEEEEDDDDDEESDEDDDDEEYTEELEKDIERSDFISGMDYMKALEIVLKR</sequence>
<organism evidence="3 4">
    <name type="scientific">Streblomastix strix</name>
    <dbReference type="NCBI Taxonomy" id="222440"/>
    <lineage>
        <taxon>Eukaryota</taxon>
        <taxon>Metamonada</taxon>
        <taxon>Preaxostyla</taxon>
        <taxon>Oxymonadida</taxon>
        <taxon>Streblomastigidae</taxon>
        <taxon>Streblomastix</taxon>
    </lineage>
</organism>
<dbReference type="Proteomes" id="UP000324800">
    <property type="component" value="Unassembled WGS sequence"/>
</dbReference>
<dbReference type="EMBL" id="SNRW01001001">
    <property type="protein sequence ID" value="KAA6398239.1"/>
    <property type="molecule type" value="Genomic_DNA"/>
</dbReference>
<keyword evidence="1" id="KW-0175">Coiled coil</keyword>
<feature type="compositionally biased region" description="Basic and acidic residues" evidence="2">
    <location>
        <begin position="86"/>
        <end position="106"/>
    </location>
</feature>
<evidence type="ECO:0000313" key="4">
    <source>
        <dbReference type="Proteomes" id="UP000324800"/>
    </source>
</evidence>
<reference evidence="3 4" key="1">
    <citation type="submission" date="2019-03" db="EMBL/GenBank/DDBJ databases">
        <title>Single cell metagenomics reveals metabolic interactions within the superorganism composed of flagellate Streblomastix strix and complex community of Bacteroidetes bacteria on its surface.</title>
        <authorList>
            <person name="Treitli S.C."/>
            <person name="Kolisko M."/>
            <person name="Husnik F."/>
            <person name="Keeling P."/>
            <person name="Hampl V."/>
        </authorList>
    </citation>
    <scope>NUCLEOTIDE SEQUENCE [LARGE SCALE GENOMIC DNA]</scope>
    <source>
        <strain evidence="3">ST1C</strain>
    </source>
</reference>
<evidence type="ECO:0000313" key="3">
    <source>
        <dbReference type="EMBL" id="KAA6398239.1"/>
    </source>
</evidence>
<protein>
    <submittedName>
        <fullName evidence="3">Uncharacterized protein</fullName>
    </submittedName>
</protein>
<evidence type="ECO:0000256" key="2">
    <source>
        <dbReference type="SAM" id="MobiDB-lite"/>
    </source>
</evidence>
<name>A0A5J4WVK5_9EUKA</name>
<proteinExistence type="predicted"/>
<feature type="region of interest" description="Disordered" evidence="2">
    <location>
        <begin position="84"/>
        <end position="139"/>
    </location>
</feature>
<accession>A0A5J4WVK5</accession>